<comment type="caution">
    <text evidence="1">The sequence shown here is derived from an EMBL/GenBank/DDBJ whole genome shotgun (WGS) entry which is preliminary data.</text>
</comment>
<gene>
    <name evidence="1" type="ORF">GCM10022233_40090</name>
</gene>
<name>A0ABP7V969_9ACTN</name>
<dbReference type="RefSeq" id="WP_345014619.1">
    <property type="nucleotide sequence ID" value="NZ_BAAAZY010000011.1"/>
</dbReference>
<protein>
    <submittedName>
        <fullName evidence="1">Uncharacterized protein</fullName>
    </submittedName>
</protein>
<proteinExistence type="predicted"/>
<organism evidence="1 2">
    <name type="scientific">Streptomyces shaanxiensis</name>
    <dbReference type="NCBI Taxonomy" id="653357"/>
    <lineage>
        <taxon>Bacteria</taxon>
        <taxon>Bacillati</taxon>
        <taxon>Actinomycetota</taxon>
        <taxon>Actinomycetes</taxon>
        <taxon>Kitasatosporales</taxon>
        <taxon>Streptomycetaceae</taxon>
        <taxon>Streptomyces</taxon>
    </lineage>
</organism>
<evidence type="ECO:0000313" key="1">
    <source>
        <dbReference type="EMBL" id="GAA4062292.1"/>
    </source>
</evidence>
<dbReference type="SUPFAM" id="SSF53213">
    <property type="entry name" value="LigB-like"/>
    <property type="match status" value="1"/>
</dbReference>
<sequence length="91" mass="9746">MSPINPAWDNRLLDHPEKGELAEFDTGSVEGMAREGGGSAHEVRAWIAAFASLAVASESGAYGMTSRFYVSRTAVRAALNPARSRPSARPR</sequence>
<dbReference type="Gene3D" id="3.40.830.10">
    <property type="entry name" value="LigB-like"/>
    <property type="match status" value="1"/>
</dbReference>
<keyword evidence="2" id="KW-1185">Reference proteome</keyword>
<dbReference type="Proteomes" id="UP001499984">
    <property type="component" value="Unassembled WGS sequence"/>
</dbReference>
<reference evidence="2" key="1">
    <citation type="journal article" date="2019" name="Int. J. Syst. Evol. Microbiol.">
        <title>The Global Catalogue of Microorganisms (GCM) 10K type strain sequencing project: providing services to taxonomists for standard genome sequencing and annotation.</title>
        <authorList>
            <consortium name="The Broad Institute Genomics Platform"/>
            <consortium name="The Broad Institute Genome Sequencing Center for Infectious Disease"/>
            <person name="Wu L."/>
            <person name="Ma J."/>
        </authorList>
    </citation>
    <scope>NUCLEOTIDE SEQUENCE [LARGE SCALE GENOMIC DNA]</scope>
    <source>
        <strain evidence="2">JCM 16925</strain>
    </source>
</reference>
<dbReference type="EMBL" id="BAAAZY010000011">
    <property type="protein sequence ID" value="GAA4062292.1"/>
    <property type="molecule type" value="Genomic_DNA"/>
</dbReference>
<accession>A0ABP7V969</accession>
<evidence type="ECO:0000313" key="2">
    <source>
        <dbReference type="Proteomes" id="UP001499984"/>
    </source>
</evidence>